<evidence type="ECO:0000313" key="1">
    <source>
        <dbReference type="EMBL" id="MEL0655792.1"/>
    </source>
</evidence>
<protein>
    <recommendedName>
        <fullName evidence="3">Transposase</fullName>
    </recommendedName>
</protein>
<comment type="caution">
    <text evidence="1">The sequence shown here is derived from an EMBL/GenBank/DDBJ whole genome shotgun (WGS) entry which is preliminary data.</text>
</comment>
<evidence type="ECO:0000313" key="2">
    <source>
        <dbReference type="Proteomes" id="UP001371391"/>
    </source>
</evidence>
<gene>
    <name evidence="1" type="ORF">V6257_12165</name>
</gene>
<name>A0ABU9H288_9GAMM</name>
<accession>A0ABU9H288</accession>
<proteinExistence type="predicted"/>
<dbReference type="RefSeq" id="WP_341602976.1">
    <property type="nucleotide sequence ID" value="NZ_JBAKAW010000010.1"/>
</dbReference>
<keyword evidence="2" id="KW-1185">Reference proteome</keyword>
<dbReference type="EMBL" id="JBAKAW010000010">
    <property type="protein sequence ID" value="MEL0655792.1"/>
    <property type="molecule type" value="Genomic_DNA"/>
</dbReference>
<sequence length="481" mass="55405">MKPSKLNAESIRKVLQLRIEAKSVGVISKALKMSKSTVHKIITYCDSILDSQKLHITSNDEIFALVYKNEKVEPDFEKLYYRDENKKVSVKKLYRQYQKQVKGKAFGYTTFIKKYNNWLKSSFPREKTKQYGVLNCEYVILENAALDTETGELKKAVVFFAQQTLTDNTLVGICNKNDYSTLYAMLVYACRNANEAVQKVNVRFHNSVFNSINNDLAANFQSLQDNKIQIVKRVSRRSKSPLSQVIGYAQAFTKNYYGKISSFCTNFISYCQEQGYMQVNSSINEITNKAILESKSELPLTRLKTFKVNKAQLTTIPEFKKVISLPMELTGKKVRVAYDDNRAIARTPDSRTVIHHFTPTDNSYLVESIYLSLSSKYYINPEHIPVTECELKSFGDWIPTSLSISKDINNYLHTIVSELLNETDMPQRHYSLVNYLINKSKDKPEELLGNTLKEWIDDGRTTMHELIRQLDTLPRETIAFD</sequence>
<organism evidence="1 2">
    <name type="scientific">Pseudoalteromonas issachenkonii</name>
    <dbReference type="NCBI Taxonomy" id="152297"/>
    <lineage>
        <taxon>Bacteria</taxon>
        <taxon>Pseudomonadati</taxon>
        <taxon>Pseudomonadota</taxon>
        <taxon>Gammaproteobacteria</taxon>
        <taxon>Alteromonadales</taxon>
        <taxon>Pseudoalteromonadaceae</taxon>
        <taxon>Pseudoalteromonas</taxon>
    </lineage>
</organism>
<evidence type="ECO:0008006" key="3">
    <source>
        <dbReference type="Google" id="ProtNLM"/>
    </source>
</evidence>
<dbReference type="Proteomes" id="UP001371391">
    <property type="component" value="Unassembled WGS sequence"/>
</dbReference>
<reference evidence="1 2" key="1">
    <citation type="submission" date="2024-02" db="EMBL/GenBank/DDBJ databases">
        <title>Bacteria isolated from the canopy kelp, Nereocystis luetkeana.</title>
        <authorList>
            <person name="Pfister C.A."/>
            <person name="Younker I.T."/>
            <person name="Light S.H."/>
        </authorList>
    </citation>
    <scope>NUCLEOTIDE SEQUENCE [LARGE SCALE GENOMIC DNA]</scope>
    <source>
        <strain evidence="1 2">TI.1.03</strain>
    </source>
</reference>